<evidence type="ECO:0000313" key="3">
    <source>
        <dbReference type="Proteomes" id="UP001157418"/>
    </source>
</evidence>
<reference evidence="2 3" key="1">
    <citation type="submission" date="2022-01" db="EMBL/GenBank/DDBJ databases">
        <authorList>
            <person name="Xiong W."/>
            <person name="Schranz E."/>
        </authorList>
    </citation>
    <scope>NUCLEOTIDE SEQUENCE [LARGE SCALE GENOMIC DNA]</scope>
</reference>
<feature type="compositionally biased region" description="Basic and acidic residues" evidence="1">
    <location>
        <begin position="85"/>
        <end position="107"/>
    </location>
</feature>
<evidence type="ECO:0000313" key="2">
    <source>
        <dbReference type="EMBL" id="CAH1445870.1"/>
    </source>
</evidence>
<keyword evidence="3" id="KW-1185">Reference proteome</keyword>
<gene>
    <name evidence="2" type="ORF">LVIROSA_LOCUS31606</name>
</gene>
<proteinExistence type="predicted"/>
<feature type="region of interest" description="Disordered" evidence="1">
    <location>
        <begin position="60"/>
        <end position="128"/>
    </location>
</feature>
<organism evidence="2 3">
    <name type="scientific">Lactuca virosa</name>
    <dbReference type="NCBI Taxonomy" id="75947"/>
    <lineage>
        <taxon>Eukaryota</taxon>
        <taxon>Viridiplantae</taxon>
        <taxon>Streptophyta</taxon>
        <taxon>Embryophyta</taxon>
        <taxon>Tracheophyta</taxon>
        <taxon>Spermatophyta</taxon>
        <taxon>Magnoliopsida</taxon>
        <taxon>eudicotyledons</taxon>
        <taxon>Gunneridae</taxon>
        <taxon>Pentapetalae</taxon>
        <taxon>asterids</taxon>
        <taxon>campanulids</taxon>
        <taxon>Asterales</taxon>
        <taxon>Asteraceae</taxon>
        <taxon>Cichorioideae</taxon>
        <taxon>Cichorieae</taxon>
        <taxon>Lactucinae</taxon>
        <taxon>Lactuca</taxon>
    </lineage>
</organism>
<dbReference type="EMBL" id="CAKMRJ010005523">
    <property type="protein sequence ID" value="CAH1445870.1"/>
    <property type="molecule type" value="Genomic_DNA"/>
</dbReference>
<accession>A0AAU9P6M9</accession>
<evidence type="ECO:0000256" key="1">
    <source>
        <dbReference type="SAM" id="MobiDB-lite"/>
    </source>
</evidence>
<name>A0AAU9P6M9_9ASTR</name>
<dbReference type="AlphaFoldDB" id="A0AAU9P6M9"/>
<dbReference type="Proteomes" id="UP001157418">
    <property type="component" value="Unassembled WGS sequence"/>
</dbReference>
<protein>
    <submittedName>
        <fullName evidence="2">Uncharacterized protein</fullName>
    </submittedName>
</protein>
<comment type="caution">
    <text evidence="2">The sequence shown here is derived from an EMBL/GenBank/DDBJ whole genome shotgun (WGS) entry which is preliminary data.</text>
</comment>
<sequence>MRWTRAQSLRKSPRMMEAGFLSKFTNTANNAINLEEEEVLYIESGSSSIHVVEGKNSMMNAGKKGVASRGRKLELPKKTNNGKSYKNDTSDDDFVERKNKMDSEKNEKKMKRKRVDKSVKDKKVKVKGKKVIGSQEKCKEGKVGTEFQRLSTRMSANSLYLAIKSLSKNQREMIASQQVLAP</sequence>